<feature type="domain" description="Putative T7SS secretion signal" evidence="5">
    <location>
        <begin position="21"/>
        <end position="221"/>
    </location>
</feature>
<sequence>MVGHRPSDWHVLDLDKDPTPGDPQRVRTLAKHLHDFADDVSEGLRLVKGMAGEGTLLEWAGKSADVFKEDFGDVPKNLKKLQKSYEMCGDALSDFWPKLERAQSLADKALRKGREARDSLSSAQSRLTSADSWVTRAGKEADKYKDDPTGSKSDADKPDESKVRAATRDVQHAKSAQSKAQSDVSDAQDALAAAKKMAEDARKMREEAAREAKSKIDEASDAGIQNRSWWEEVGDWFVDNWDTIVAVCKVVVAVLGIVAMIIGGPILGAIVLIAAAVVLADTLYKYSKGQASLWDVGLAALDCIPGMKGLTTLGGLAKGLKAFGKTGLKGMASGLRGLKSARGLLANGAKGAYNRLRTVVKGCGDPVDAATGQMFLAQTDIALPGTLPLVFTRRTASDYRTGWWFGPTWSSSVDQRLEIDDQGVVFVTEDGMLLAYPHPEAPGTTVLPDAGPRWPLARLDGGGYCVTDPIAGHSRHFAPAVEGLAVLKRISDRNRNTIDFDYDEDGSPLSIRHSAGYCLRLTVEGGQVTALSLADAREDGSDVTIKAYGYTHGNLTSVVNSSGFPLEFTYDEQFRLTSWTDTNRSRYSYFYDDQDRCIGQGGEAGHVTGVFGYGATDPAWPDCRITTYRTADGAESRFVVNDNSQVIAEIDPLGNTVRSGYDTHHHLMFRTDELGRTTHYTNNELGQPVEVTRPDGAAIRYAYNDCHLPTDVELPDGSTWRQSYDERGNVTSVTDLAGTTTRSVYDDGGRLKAFTDAMGLTTTVRCNAAGLPVEAIDPLGVATRWDRDAFGRPVAVTDRTGHTTYQAWTTEGLPLSRTAPDGSSDYWSYDGEGNCLSHTDALGRTTKFEYTHFDRLAARTDPGGIRYVFTYDASLRLTSVTNAEGREWKYTYDPAGRLVSETDFDGRVLSYTHDAAGQLISRTNGADQTVTFERDALGRITHKNAAGALTAFTYDLRGHLVQAIGTDGELLLRRDEFGQVLAETIDGRTITHAYDELGRRVRRTTPSGATSVWTYDHVGRPLQLDASGRTITFEYDPEGRERAQHLGDSLTIAHAFDELGRRTAQSVTTADGSSVQRRAYTYRADSTLTAVLDQLSGARHYDLDTAGRVTSVRAEQWAEHYAYDEAGNQVEAVWPAGHPGQEATGPREYTGSRIRRAGAVRYEHDAQGRIVLRQKTRLSRKPETWHYTWDAEDRLTAVVTPDGTRWRYRYDPLGRRIAKERLAAEGERVVERVLFAWDGTTLCEQTTEAPDLPNPVTLTWDHRGLRPIAQTDRITTGWNAAKASQEEIDSRFFAIVTDVAGTPSELVDESGDVAWRSRATIWGTTTWPAQSTAYTPLRFPGQYFDPETGLHHNHYRLYDPETARYLSPDPLGLQPAPNPFTYVINPLTWVDPLGLAPCEIALGYQWADLAGFAKSRGLKHFLDLGPDEWRGAVLPAIQDGSVKIHVSMKGFAGGFEGMAKRALKIDESDIIHATEEEMGWIARAVKHGHRDWSTITWYDRNGDVVDVAEPAWDTFGRVRDFIV</sequence>
<feature type="domain" description="Teneurin-like YD-shell" evidence="6">
    <location>
        <begin position="640"/>
        <end position="734"/>
    </location>
</feature>
<dbReference type="NCBIfam" id="TIGR03696">
    <property type="entry name" value="Rhs_assc_core"/>
    <property type="match status" value="1"/>
</dbReference>
<reference evidence="7 8" key="1">
    <citation type="submission" date="2023-09" db="EMBL/GenBank/DDBJ databases">
        <title>The genome sequence of Streptomyces anthocyanicus.</title>
        <authorList>
            <person name="Mo P."/>
        </authorList>
    </citation>
    <scope>NUCLEOTIDE SEQUENCE [LARGE SCALE GENOMIC DNA]</scope>
    <source>
        <strain evidence="7 8">JCM 4387</strain>
    </source>
</reference>
<feature type="compositionally biased region" description="Basic and acidic residues" evidence="2">
    <location>
        <begin position="1"/>
        <end position="19"/>
    </location>
</feature>
<dbReference type="InterPro" id="IPR050708">
    <property type="entry name" value="T6SS_VgrG/RHS"/>
</dbReference>
<dbReference type="InterPro" id="IPR031325">
    <property type="entry name" value="RHS_repeat"/>
</dbReference>
<feature type="compositionally biased region" description="Polar residues" evidence="2">
    <location>
        <begin position="119"/>
        <end position="132"/>
    </location>
</feature>
<dbReference type="Proteomes" id="UP001249394">
    <property type="component" value="Chromosome"/>
</dbReference>
<feature type="region of interest" description="Disordered" evidence="2">
    <location>
        <begin position="113"/>
        <end position="197"/>
    </location>
</feature>
<keyword evidence="1" id="KW-0677">Repeat</keyword>
<dbReference type="PANTHER" id="PTHR32305">
    <property type="match status" value="1"/>
</dbReference>
<dbReference type="InterPro" id="IPR049082">
    <property type="entry name" value="T7SS_signal"/>
</dbReference>
<feature type="domain" description="Teneurin-like YD-shell" evidence="6">
    <location>
        <begin position="1046"/>
        <end position="1220"/>
    </location>
</feature>
<name>A0ABY9U7V9_STRVL</name>
<protein>
    <submittedName>
        <fullName evidence="7">RHS repeat-associated core domain-containing protein</fullName>
    </submittedName>
</protein>
<dbReference type="NCBIfam" id="TIGR01643">
    <property type="entry name" value="YD_repeat_2x"/>
    <property type="match status" value="13"/>
</dbReference>
<feature type="domain" description="DUF6531" evidence="4">
    <location>
        <begin position="364"/>
        <end position="436"/>
    </location>
</feature>
<dbReference type="Gene3D" id="1.20.120.330">
    <property type="entry name" value="Nucleotidyltransferases domain 2"/>
    <property type="match status" value="1"/>
</dbReference>
<feature type="compositionally biased region" description="Basic and acidic residues" evidence="2">
    <location>
        <begin position="137"/>
        <end position="172"/>
    </location>
</feature>
<keyword evidence="8" id="KW-1185">Reference proteome</keyword>
<dbReference type="Pfam" id="PF21725">
    <property type="entry name" value="T7SS_signal"/>
    <property type="match status" value="1"/>
</dbReference>
<dbReference type="InterPro" id="IPR006530">
    <property type="entry name" value="YD"/>
</dbReference>
<feature type="compositionally biased region" description="Low complexity" evidence="2">
    <location>
        <begin position="173"/>
        <end position="195"/>
    </location>
</feature>
<dbReference type="Pfam" id="PF25023">
    <property type="entry name" value="TEN_YD-shell"/>
    <property type="match status" value="3"/>
</dbReference>
<evidence type="ECO:0000259" key="5">
    <source>
        <dbReference type="Pfam" id="PF21725"/>
    </source>
</evidence>
<evidence type="ECO:0000256" key="3">
    <source>
        <dbReference type="SAM" id="Phobius"/>
    </source>
</evidence>
<organism evidence="7 8">
    <name type="scientific">Streptomyces violaceus</name>
    <name type="common">Streptomyces venezuelae</name>
    <dbReference type="NCBI Taxonomy" id="1936"/>
    <lineage>
        <taxon>Bacteria</taxon>
        <taxon>Bacillati</taxon>
        <taxon>Actinomycetota</taxon>
        <taxon>Actinomycetes</taxon>
        <taxon>Kitasatosporales</taxon>
        <taxon>Streptomycetaceae</taxon>
        <taxon>Streptomyces</taxon>
    </lineage>
</organism>
<dbReference type="PANTHER" id="PTHR32305:SF15">
    <property type="entry name" value="PROTEIN RHSA-RELATED"/>
    <property type="match status" value="1"/>
</dbReference>
<evidence type="ECO:0000313" key="8">
    <source>
        <dbReference type="Proteomes" id="UP001249394"/>
    </source>
</evidence>
<feature type="transmembrane region" description="Helical" evidence="3">
    <location>
        <begin position="250"/>
        <end position="280"/>
    </location>
</feature>
<evidence type="ECO:0000259" key="4">
    <source>
        <dbReference type="Pfam" id="PF20148"/>
    </source>
</evidence>
<dbReference type="Gene3D" id="2.180.10.10">
    <property type="entry name" value="RHS repeat-associated core"/>
    <property type="match status" value="2"/>
</dbReference>
<keyword evidence="3" id="KW-1133">Transmembrane helix</keyword>
<dbReference type="InterPro" id="IPR045351">
    <property type="entry name" value="DUF6531"/>
</dbReference>
<dbReference type="Pfam" id="PF05593">
    <property type="entry name" value="RHS_repeat"/>
    <property type="match status" value="6"/>
</dbReference>
<gene>
    <name evidence="7" type="ORF">RI060_17095</name>
</gene>
<evidence type="ECO:0000256" key="1">
    <source>
        <dbReference type="ARBA" id="ARBA00022737"/>
    </source>
</evidence>
<dbReference type="Gene3D" id="3.90.930.1">
    <property type="match status" value="1"/>
</dbReference>
<keyword evidence="3" id="KW-0812">Transmembrane</keyword>
<feature type="region of interest" description="Disordered" evidence="2">
    <location>
        <begin position="1"/>
        <end position="23"/>
    </location>
</feature>
<evidence type="ECO:0000313" key="7">
    <source>
        <dbReference type="EMBL" id="WND18954.1"/>
    </source>
</evidence>
<evidence type="ECO:0000259" key="6">
    <source>
        <dbReference type="Pfam" id="PF25023"/>
    </source>
</evidence>
<evidence type="ECO:0000256" key="2">
    <source>
        <dbReference type="SAM" id="MobiDB-lite"/>
    </source>
</evidence>
<dbReference type="InterPro" id="IPR056823">
    <property type="entry name" value="TEN-like_YD-shell"/>
</dbReference>
<proteinExistence type="predicted"/>
<dbReference type="EMBL" id="CP134213">
    <property type="protein sequence ID" value="WND18954.1"/>
    <property type="molecule type" value="Genomic_DNA"/>
</dbReference>
<keyword evidence="3" id="KW-0472">Membrane</keyword>
<feature type="domain" description="Teneurin-like YD-shell" evidence="6">
    <location>
        <begin position="1291"/>
        <end position="1369"/>
    </location>
</feature>
<dbReference type="InterPro" id="IPR022385">
    <property type="entry name" value="Rhs_assc_core"/>
</dbReference>
<accession>A0ABY9U7V9</accession>
<dbReference type="Pfam" id="PF20148">
    <property type="entry name" value="DUF6531"/>
    <property type="match status" value="1"/>
</dbReference>